<comment type="subcellular location">
    <subcellularLocation>
        <location evidence="1 4">Nucleus</location>
    </subcellularLocation>
</comment>
<dbReference type="Pfam" id="PF16135">
    <property type="entry name" value="TDBD"/>
    <property type="match status" value="1"/>
</dbReference>
<name>A0ABD3A4B9_9GENT</name>
<dbReference type="EMBL" id="JBJUIK010000005">
    <property type="protein sequence ID" value="KAL3526596.1"/>
    <property type="molecule type" value="Genomic_DNA"/>
</dbReference>
<keyword evidence="10" id="KW-1185">Reference proteome</keyword>
<dbReference type="InterPro" id="IPR032308">
    <property type="entry name" value="TDBD"/>
</dbReference>
<gene>
    <name evidence="9" type="ORF">ACH5RR_011252</name>
</gene>
<organism evidence="9 10">
    <name type="scientific">Cinchona calisaya</name>
    <dbReference type="NCBI Taxonomy" id="153742"/>
    <lineage>
        <taxon>Eukaryota</taxon>
        <taxon>Viridiplantae</taxon>
        <taxon>Streptophyta</taxon>
        <taxon>Embryophyta</taxon>
        <taxon>Tracheophyta</taxon>
        <taxon>Spermatophyta</taxon>
        <taxon>Magnoliopsida</taxon>
        <taxon>eudicotyledons</taxon>
        <taxon>Gunneridae</taxon>
        <taxon>Pentapetalae</taxon>
        <taxon>asterids</taxon>
        <taxon>lamiids</taxon>
        <taxon>Gentianales</taxon>
        <taxon>Rubiaceae</taxon>
        <taxon>Cinchonoideae</taxon>
        <taxon>Cinchoneae</taxon>
        <taxon>Cinchona</taxon>
    </lineage>
</organism>
<dbReference type="GO" id="GO:0005634">
    <property type="term" value="C:nucleus"/>
    <property type="evidence" value="ECO:0007669"/>
    <property type="project" value="UniProtKB-SubCell"/>
</dbReference>
<keyword evidence="5" id="KW-0175">Coiled coil</keyword>
<comment type="similarity">
    <text evidence="2 4">Belongs to the Ninja family.</text>
</comment>
<dbReference type="InterPro" id="IPR012463">
    <property type="entry name" value="Ninja_motif"/>
</dbReference>
<dbReference type="Pfam" id="PF07897">
    <property type="entry name" value="EAR"/>
    <property type="match status" value="1"/>
</dbReference>
<evidence type="ECO:0000256" key="4">
    <source>
        <dbReference type="RuleBase" id="RU369029"/>
    </source>
</evidence>
<sequence length="320" mass="35569">MHAKYVVEAEDDRVKEHYMIGMKSHENNAEEEEEEVELSLGLSLNGKFGVDPKKTNMKLLMRCSSVSPFMLAGDGGGGERHVAPMPIAAAYAPLKRTCSLPAETEEGWRKRKELQSLRRMEAKRRRMDKIKFVRVVERDDEVDLVDNSGQENGTNLPINTNGHDDLLDNINGNGYNHNMLPSSQGSIGSHGSASSGLSEFETQSSIQVNKTYEVRSPSSVQSRQVQNGQKPLLMTEGAKEVKDMLKNIMLDMPCVSTIGNGPNGKRIEGFLYRYRKGEEVKIMCVCHGSFLSPAEFVKHAGGTEVEHPLRHIVVKPSPFL</sequence>
<feature type="region of interest" description="Disordered" evidence="6">
    <location>
        <begin position="178"/>
        <end position="202"/>
    </location>
</feature>
<comment type="caution">
    <text evidence="9">The sequence shown here is derived from an EMBL/GenBank/DDBJ whole genome shotgun (WGS) entry which is preliminary data.</text>
</comment>
<feature type="domain" description="Tify" evidence="8">
    <location>
        <begin position="280"/>
        <end position="313"/>
    </location>
</feature>
<reference evidence="9 10" key="1">
    <citation type="submission" date="2024-11" db="EMBL/GenBank/DDBJ databases">
        <title>A near-complete genome assembly of Cinchona calisaya.</title>
        <authorList>
            <person name="Lian D.C."/>
            <person name="Zhao X.W."/>
            <person name="Wei L."/>
        </authorList>
    </citation>
    <scope>NUCLEOTIDE SEQUENCE [LARGE SCALE GENOMIC DNA]</scope>
    <source>
        <tissue evidence="9">Nenye</tissue>
    </source>
</reference>
<protein>
    <recommendedName>
        <fullName evidence="4">Ninja-family protein</fullName>
    </recommendedName>
    <alternativeName>
        <fullName evidence="4">ABI-binding protein</fullName>
    </alternativeName>
</protein>
<evidence type="ECO:0000256" key="6">
    <source>
        <dbReference type="SAM" id="MobiDB-lite"/>
    </source>
</evidence>
<evidence type="ECO:0000313" key="10">
    <source>
        <dbReference type="Proteomes" id="UP001630127"/>
    </source>
</evidence>
<evidence type="ECO:0000313" key="9">
    <source>
        <dbReference type="EMBL" id="KAL3526596.1"/>
    </source>
</evidence>
<dbReference type="PANTHER" id="PTHR31413:SF31">
    <property type="entry name" value="NINJA-FAMILY PROTEIN AFP3"/>
    <property type="match status" value="1"/>
</dbReference>
<dbReference type="Proteomes" id="UP001630127">
    <property type="component" value="Unassembled WGS sequence"/>
</dbReference>
<feature type="compositionally biased region" description="Low complexity" evidence="6">
    <location>
        <begin position="182"/>
        <end position="198"/>
    </location>
</feature>
<dbReference type="PANTHER" id="PTHR31413">
    <property type="entry name" value="AFP HOMOLOG 2"/>
    <property type="match status" value="1"/>
</dbReference>
<dbReference type="InterPro" id="IPR031307">
    <property type="entry name" value="Ninja_fam"/>
</dbReference>
<dbReference type="Pfam" id="PF16136">
    <property type="entry name" value="NLS_NINJA_AFP"/>
    <property type="match status" value="1"/>
</dbReference>
<proteinExistence type="inferred from homology"/>
<evidence type="ECO:0000256" key="2">
    <source>
        <dbReference type="ARBA" id="ARBA00006081"/>
    </source>
</evidence>
<evidence type="ECO:0000256" key="1">
    <source>
        <dbReference type="ARBA" id="ARBA00004123"/>
    </source>
</evidence>
<comment type="function">
    <text evidence="4">Acts as a negative regulator of abscisic acid (ABA) response.</text>
</comment>
<dbReference type="InterPro" id="IPR032310">
    <property type="entry name" value="NLS_NINJA_AFP-like"/>
</dbReference>
<feature type="coiled-coil region" evidence="5">
    <location>
        <begin position="15"/>
        <end position="42"/>
    </location>
</feature>
<dbReference type="AlphaFoldDB" id="A0ABD3A4B9"/>
<accession>A0ABD3A4B9</accession>
<feature type="domain" description="Ethylene-responsive binding factor-associated repression" evidence="7">
    <location>
        <begin position="31"/>
        <end position="67"/>
    </location>
</feature>
<evidence type="ECO:0000256" key="3">
    <source>
        <dbReference type="ARBA" id="ARBA00023242"/>
    </source>
</evidence>
<evidence type="ECO:0000259" key="8">
    <source>
        <dbReference type="Pfam" id="PF16135"/>
    </source>
</evidence>
<evidence type="ECO:0000259" key="7">
    <source>
        <dbReference type="Pfam" id="PF07897"/>
    </source>
</evidence>
<evidence type="ECO:0000256" key="5">
    <source>
        <dbReference type="SAM" id="Coils"/>
    </source>
</evidence>
<keyword evidence="3 4" id="KW-0539">Nucleus</keyword>